<dbReference type="RefSeq" id="WP_120054971.1">
    <property type="nucleotide sequence ID" value="NZ_JACRWI010000001.1"/>
</dbReference>
<feature type="domain" description="Bro-N" evidence="1">
    <location>
        <begin position="13"/>
        <end position="120"/>
    </location>
</feature>
<proteinExistence type="predicted"/>
<evidence type="ECO:0000313" key="2">
    <source>
        <dbReference type="EMBL" id="MBC6000616.1"/>
    </source>
</evidence>
<evidence type="ECO:0000313" key="3">
    <source>
        <dbReference type="Proteomes" id="UP000640363"/>
    </source>
</evidence>
<dbReference type="Pfam" id="PF02498">
    <property type="entry name" value="Bro-N"/>
    <property type="match status" value="1"/>
</dbReference>
<gene>
    <name evidence="2" type="ORF">H8892_01420</name>
</gene>
<dbReference type="Proteomes" id="UP000640363">
    <property type="component" value="Unassembled WGS sequence"/>
</dbReference>
<protein>
    <recommendedName>
        <fullName evidence="1">Bro-N domain-containing protein</fullName>
    </recommendedName>
</protein>
<comment type="caution">
    <text evidence="2">The sequence shown here is derived from an EMBL/GenBank/DDBJ whole genome shotgun (WGS) entry which is preliminary data.</text>
</comment>
<keyword evidence="3" id="KW-1185">Reference proteome</keyword>
<dbReference type="EMBL" id="JACRWI010000001">
    <property type="protein sequence ID" value="MBC6000616.1"/>
    <property type="molecule type" value="Genomic_DNA"/>
</dbReference>
<evidence type="ECO:0000259" key="1">
    <source>
        <dbReference type="SMART" id="SM01040"/>
    </source>
</evidence>
<organism evidence="2 3">
    <name type="scientific">Veillonella hominis</name>
    <dbReference type="NCBI Taxonomy" id="2764330"/>
    <lineage>
        <taxon>Bacteria</taxon>
        <taxon>Bacillati</taxon>
        <taxon>Bacillota</taxon>
        <taxon>Negativicutes</taxon>
        <taxon>Veillonellales</taxon>
        <taxon>Veillonellaceae</taxon>
        <taxon>Veillonella</taxon>
    </lineage>
</organism>
<accession>A0ABR7JUS6</accession>
<dbReference type="InterPro" id="IPR003497">
    <property type="entry name" value="BRO_N_domain"/>
</dbReference>
<reference evidence="2 3" key="1">
    <citation type="submission" date="2020-08" db="EMBL/GenBank/DDBJ databases">
        <authorList>
            <person name="Liu C."/>
            <person name="Sun Q."/>
        </authorList>
    </citation>
    <scope>NUCLEOTIDE SEQUENCE [LARGE SCALE GENOMIC DNA]</scope>
    <source>
        <strain evidence="2 3">NSJ-78</strain>
    </source>
</reference>
<sequence>MQLMATQHYGGNDFSFYSAKRKDIFMTINELAVGFGYKSKKGIEEILRRKPYLKENKYSFISKVPVRNYGTPQSVGTTKSKVQYQEVRLFTERGIFEIGCISHTAKAEQFRDWVFNQLKKLRTSFTKGMIAHNGSKDLQKMLHDAVFNSPIYKEKTEDKRRLAITNFNNLLIKTASKSRVKYKEDMTAEEIQKLEYLEHKTIALLHEGKCYQEIKLEL</sequence>
<name>A0ABR7JUS6_9FIRM</name>
<dbReference type="SMART" id="SM01040">
    <property type="entry name" value="Bro-N"/>
    <property type="match status" value="1"/>
</dbReference>